<dbReference type="AlphaFoldDB" id="A0A9D4GLU4"/>
<sequence length="127" mass="14836">MSTTADTLIKVNDTASYREKLSSLEAAKYDEKLKRNDGCDPYQTDSNKWSTDVDLLPPVQYYDVQHHLLYTHSAYIHQGEYAGIQRSRCLQSVYKWLGPRTMCHCMWRKYCSQCKSYAFTEAKRDST</sequence>
<reference evidence="1" key="1">
    <citation type="journal article" date="2019" name="bioRxiv">
        <title>The Genome of the Zebra Mussel, Dreissena polymorpha: A Resource for Invasive Species Research.</title>
        <authorList>
            <person name="McCartney M.A."/>
            <person name="Auch B."/>
            <person name="Kono T."/>
            <person name="Mallez S."/>
            <person name="Zhang Y."/>
            <person name="Obille A."/>
            <person name="Becker A."/>
            <person name="Abrahante J.E."/>
            <person name="Garbe J."/>
            <person name="Badalamenti J.P."/>
            <person name="Herman A."/>
            <person name="Mangelson H."/>
            <person name="Liachko I."/>
            <person name="Sullivan S."/>
            <person name="Sone E.D."/>
            <person name="Koren S."/>
            <person name="Silverstein K.A.T."/>
            <person name="Beckman K.B."/>
            <person name="Gohl D.M."/>
        </authorList>
    </citation>
    <scope>NUCLEOTIDE SEQUENCE</scope>
    <source>
        <strain evidence="1">Duluth1</strain>
        <tissue evidence="1">Whole animal</tissue>
    </source>
</reference>
<evidence type="ECO:0000313" key="2">
    <source>
        <dbReference type="Proteomes" id="UP000828390"/>
    </source>
</evidence>
<protein>
    <submittedName>
        <fullName evidence="1">Uncharacterized protein</fullName>
    </submittedName>
</protein>
<reference evidence="1" key="2">
    <citation type="submission" date="2020-11" db="EMBL/GenBank/DDBJ databases">
        <authorList>
            <person name="McCartney M.A."/>
            <person name="Auch B."/>
            <person name="Kono T."/>
            <person name="Mallez S."/>
            <person name="Becker A."/>
            <person name="Gohl D.M."/>
            <person name="Silverstein K.A.T."/>
            <person name="Koren S."/>
            <person name="Bechman K.B."/>
            <person name="Herman A."/>
            <person name="Abrahante J.E."/>
            <person name="Garbe J."/>
        </authorList>
    </citation>
    <scope>NUCLEOTIDE SEQUENCE</scope>
    <source>
        <strain evidence="1">Duluth1</strain>
        <tissue evidence="1">Whole animal</tissue>
    </source>
</reference>
<organism evidence="1 2">
    <name type="scientific">Dreissena polymorpha</name>
    <name type="common">Zebra mussel</name>
    <name type="synonym">Mytilus polymorpha</name>
    <dbReference type="NCBI Taxonomy" id="45954"/>
    <lineage>
        <taxon>Eukaryota</taxon>
        <taxon>Metazoa</taxon>
        <taxon>Spiralia</taxon>
        <taxon>Lophotrochozoa</taxon>
        <taxon>Mollusca</taxon>
        <taxon>Bivalvia</taxon>
        <taxon>Autobranchia</taxon>
        <taxon>Heteroconchia</taxon>
        <taxon>Euheterodonta</taxon>
        <taxon>Imparidentia</taxon>
        <taxon>Neoheterodontei</taxon>
        <taxon>Myida</taxon>
        <taxon>Dreissenoidea</taxon>
        <taxon>Dreissenidae</taxon>
        <taxon>Dreissena</taxon>
    </lineage>
</organism>
<proteinExistence type="predicted"/>
<keyword evidence="2" id="KW-1185">Reference proteome</keyword>
<dbReference type="Proteomes" id="UP000828390">
    <property type="component" value="Unassembled WGS sequence"/>
</dbReference>
<evidence type="ECO:0000313" key="1">
    <source>
        <dbReference type="EMBL" id="KAH3817781.1"/>
    </source>
</evidence>
<gene>
    <name evidence="1" type="ORF">DPMN_119336</name>
</gene>
<dbReference type="EMBL" id="JAIWYP010000005">
    <property type="protein sequence ID" value="KAH3817781.1"/>
    <property type="molecule type" value="Genomic_DNA"/>
</dbReference>
<comment type="caution">
    <text evidence="1">The sequence shown here is derived from an EMBL/GenBank/DDBJ whole genome shotgun (WGS) entry which is preliminary data.</text>
</comment>
<name>A0A9D4GLU4_DREPO</name>
<accession>A0A9D4GLU4</accession>